<name>A0A7W7RIS0_9ACTN</name>
<organism evidence="5 6">
    <name type="scientific">Lipingzhangella halophila</name>
    <dbReference type="NCBI Taxonomy" id="1783352"/>
    <lineage>
        <taxon>Bacteria</taxon>
        <taxon>Bacillati</taxon>
        <taxon>Actinomycetota</taxon>
        <taxon>Actinomycetes</taxon>
        <taxon>Streptosporangiales</taxon>
        <taxon>Nocardiopsidaceae</taxon>
        <taxon>Lipingzhangella</taxon>
    </lineage>
</organism>
<keyword evidence="1" id="KW-0805">Transcription regulation</keyword>
<dbReference type="Proteomes" id="UP000523007">
    <property type="component" value="Unassembled WGS sequence"/>
</dbReference>
<dbReference type="PANTHER" id="PTHR38465:SF2">
    <property type="entry name" value="HTH-TYPE TRANSCRIPTIONAL REGULATOR MMPR5"/>
    <property type="match status" value="1"/>
</dbReference>
<dbReference type="Gene3D" id="1.10.287.160">
    <property type="entry name" value="HR1 repeat"/>
    <property type="match status" value="1"/>
</dbReference>
<dbReference type="PANTHER" id="PTHR38465">
    <property type="entry name" value="HTH-TYPE TRANSCRIPTIONAL REGULATOR MJ1563-RELATED"/>
    <property type="match status" value="1"/>
</dbReference>
<evidence type="ECO:0000259" key="4">
    <source>
        <dbReference type="Pfam" id="PF12802"/>
    </source>
</evidence>
<dbReference type="InterPro" id="IPR000835">
    <property type="entry name" value="HTH_MarR-typ"/>
</dbReference>
<protein>
    <submittedName>
        <fullName evidence="5">DNA-binding transcriptional regulator GbsR (MarR family)</fullName>
    </submittedName>
</protein>
<evidence type="ECO:0000256" key="2">
    <source>
        <dbReference type="ARBA" id="ARBA00023125"/>
    </source>
</evidence>
<accession>A0A7W7RIS0</accession>
<evidence type="ECO:0000256" key="1">
    <source>
        <dbReference type="ARBA" id="ARBA00023015"/>
    </source>
</evidence>
<evidence type="ECO:0000313" key="5">
    <source>
        <dbReference type="EMBL" id="MBB4932690.1"/>
    </source>
</evidence>
<dbReference type="InterPro" id="IPR052362">
    <property type="entry name" value="HTH-GbsR_regulator"/>
</dbReference>
<evidence type="ECO:0000256" key="3">
    <source>
        <dbReference type="ARBA" id="ARBA00023163"/>
    </source>
</evidence>
<keyword evidence="3" id="KW-0804">Transcription</keyword>
<keyword evidence="2 5" id="KW-0238">DNA-binding</keyword>
<dbReference type="GO" id="GO:0003700">
    <property type="term" value="F:DNA-binding transcription factor activity"/>
    <property type="evidence" value="ECO:0007669"/>
    <property type="project" value="InterPro"/>
</dbReference>
<dbReference type="Gene3D" id="1.10.10.10">
    <property type="entry name" value="Winged helix-like DNA-binding domain superfamily/Winged helix DNA-binding domain"/>
    <property type="match status" value="1"/>
</dbReference>
<dbReference type="SUPFAM" id="SSF46785">
    <property type="entry name" value="Winged helix' DNA-binding domain"/>
    <property type="match status" value="1"/>
</dbReference>
<evidence type="ECO:0000313" key="6">
    <source>
        <dbReference type="Proteomes" id="UP000523007"/>
    </source>
</evidence>
<dbReference type="EMBL" id="JACHJT010000001">
    <property type="protein sequence ID" value="MBB4932690.1"/>
    <property type="molecule type" value="Genomic_DNA"/>
</dbReference>
<dbReference type="Pfam" id="PF12802">
    <property type="entry name" value="MarR_2"/>
    <property type="match status" value="1"/>
</dbReference>
<comment type="caution">
    <text evidence="5">The sequence shown here is derived from an EMBL/GenBank/DDBJ whole genome shotgun (WGS) entry which is preliminary data.</text>
</comment>
<proteinExistence type="predicted"/>
<dbReference type="AlphaFoldDB" id="A0A7W7RIS0"/>
<reference evidence="5 6" key="1">
    <citation type="submission" date="2020-08" db="EMBL/GenBank/DDBJ databases">
        <title>Sequencing the genomes of 1000 actinobacteria strains.</title>
        <authorList>
            <person name="Klenk H.-P."/>
        </authorList>
    </citation>
    <scope>NUCLEOTIDE SEQUENCE [LARGE SCALE GENOMIC DNA]</scope>
    <source>
        <strain evidence="5 6">DSM 102030</strain>
    </source>
</reference>
<dbReference type="GO" id="GO:0003677">
    <property type="term" value="F:DNA binding"/>
    <property type="evidence" value="ECO:0007669"/>
    <property type="project" value="UniProtKB-KW"/>
</dbReference>
<keyword evidence="6" id="KW-1185">Reference proteome</keyword>
<dbReference type="RefSeq" id="WP_221445520.1">
    <property type="nucleotide sequence ID" value="NZ_JACHJT010000001.1"/>
</dbReference>
<sequence length="166" mass="19116">MRDDPAERSALEAERAAFAAEIGQFFEERGLPRTEGQMVGWLVVCDPPEQSADDLASALGASRGGISTAIRYLQRVGAVERVAAPGSRRHYYRLRPGIWRQDIDNRVEEAVRVRDLAAKGLERMSTAPPEQLDRLRDMNDMYTFLAQEFQQTQQRWREHEKEQRER</sequence>
<feature type="domain" description="HTH marR-type" evidence="4">
    <location>
        <begin position="30"/>
        <end position="89"/>
    </location>
</feature>
<dbReference type="InterPro" id="IPR036390">
    <property type="entry name" value="WH_DNA-bd_sf"/>
</dbReference>
<gene>
    <name evidence="5" type="ORF">F4561_003510</name>
</gene>
<dbReference type="InterPro" id="IPR036388">
    <property type="entry name" value="WH-like_DNA-bd_sf"/>
</dbReference>